<keyword evidence="1" id="KW-0378">Hydrolase</keyword>
<dbReference type="InterPro" id="IPR007709">
    <property type="entry name" value="N-FG_amidohydro"/>
</dbReference>
<dbReference type="GO" id="GO:0016787">
    <property type="term" value="F:hydrolase activity"/>
    <property type="evidence" value="ECO:0007669"/>
    <property type="project" value="UniProtKB-KW"/>
</dbReference>
<dbReference type="AlphaFoldDB" id="A0A5D0RGE3"/>
<evidence type="ECO:0000313" key="2">
    <source>
        <dbReference type="Proteomes" id="UP000322080"/>
    </source>
</evidence>
<keyword evidence="2" id="KW-1185">Reference proteome</keyword>
<dbReference type="Gene3D" id="3.40.630.40">
    <property type="entry name" value="Zn-dependent exopeptidases"/>
    <property type="match status" value="1"/>
</dbReference>
<organism evidence="1 2">
    <name type="scientific">Maritimibacter fusiformis</name>
    <dbReference type="NCBI Taxonomy" id="2603819"/>
    <lineage>
        <taxon>Bacteria</taxon>
        <taxon>Pseudomonadati</taxon>
        <taxon>Pseudomonadota</taxon>
        <taxon>Alphaproteobacteria</taxon>
        <taxon>Rhodobacterales</taxon>
        <taxon>Roseobacteraceae</taxon>
        <taxon>Maritimibacter</taxon>
    </lineage>
</organism>
<dbReference type="Proteomes" id="UP000322080">
    <property type="component" value="Unassembled WGS sequence"/>
</dbReference>
<proteinExistence type="predicted"/>
<dbReference type="SUPFAM" id="SSF53187">
    <property type="entry name" value="Zn-dependent exopeptidases"/>
    <property type="match status" value="1"/>
</dbReference>
<comment type="caution">
    <text evidence="1">The sequence shown here is derived from an EMBL/GenBank/DDBJ whole genome shotgun (WGS) entry which is preliminary data.</text>
</comment>
<dbReference type="PIRSF" id="PIRSF029730">
    <property type="entry name" value="UCP029730"/>
    <property type="match status" value="1"/>
</dbReference>
<dbReference type="InterPro" id="IPR011227">
    <property type="entry name" value="UCP029730"/>
</dbReference>
<evidence type="ECO:0000313" key="1">
    <source>
        <dbReference type="EMBL" id="TYB80006.1"/>
    </source>
</evidence>
<gene>
    <name evidence="1" type="ORF">FVF75_14315</name>
</gene>
<name>A0A5D0RGE3_9RHOB</name>
<sequence>MTYHPFHIIGVARRSRWLITADHATNTVPPDVNGGDLGLPPEDMDRHIAWDPGAAGIAIGLGELLDAPVVMSNFSRLVIDPNRGEDDPTLVMKLYDGTIVPANRHVDAAETARRLNAYYRPYHDAVARLAARQDDTVYVAVHTFTRQLRGRDPRPWHIGVLYGRDTRFALPLIRRLRDEPDLCVGENEPYGGHLEGDSVDRHAIKPGRVNVLIEVRNDLIRTDRQQRDWAERLAPILEEVLVSTAL</sequence>
<protein>
    <submittedName>
        <fullName evidence="1">N-formylglutamate amidohydrolase</fullName>
    </submittedName>
</protein>
<dbReference type="RefSeq" id="WP_148379209.1">
    <property type="nucleotide sequence ID" value="NZ_VSIY01000014.1"/>
</dbReference>
<accession>A0A5D0RGE3</accession>
<dbReference type="EMBL" id="VSIY01000014">
    <property type="protein sequence ID" value="TYB80006.1"/>
    <property type="molecule type" value="Genomic_DNA"/>
</dbReference>
<dbReference type="Pfam" id="PF05013">
    <property type="entry name" value="FGase"/>
    <property type="match status" value="1"/>
</dbReference>
<reference evidence="1 2" key="1">
    <citation type="submission" date="2019-08" db="EMBL/GenBank/DDBJ databases">
        <title>Identification of a novel species of the genus Boseongicola.</title>
        <authorList>
            <person name="Zhang X.-Q."/>
        </authorList>
    </citation>
    <scope>NUCLEOTIDE SEQUENCE [LARGE SCALE GENOMIC DNA]</scope>
    <source>
        <strain evidence="1 2">HY14</strain>
    </source>
</reference>